<keyword evidence="2" id="KW-1185">Reference proteome</keyword>
<sequence>MTNERIPKLRSLTFTSGNIKNLATDCEQLNIRGSVALHQEVRLREISTHGHSSFHSLVSANIFKNTGACVIKDFCEINELSNAGDLKLRYGKISKINSSGKLTIEQSLQVKQLHVIGIIKAKEIQAEQFHLKLSGRSDVEQLIADEICVEKNNLSISLLKKNLICKSIKGKSVHLSNTIAEIVEGDIVTVGDNCIIHTLYYTESYSISLNAKVQYIRSKKK</sequence>
<gene>
    <name evidence="1" type="ORF">M9R61_10390</name>
</gene>
<protein>
    <recommendedName>
        <fullName evidence="3">Protein CcmA, bactofilin family</fullName>
    </recommendedName>
</protein>
<evidence type="ECO:0008006" key="3">
    <source>
        <dbReference type="Google" id="ProtNLM"/>
    </source>
</evidence>
<comment type="caution">
    <text evidence="1">The sequence shown here is derived from an EMBL/GenBank/DDBJ whole genome shotgun (WGS) entry which is preliminary data.</text>
</comment>
<dbReference type="EMBL" id="JAMKBI010000006">
    <property type="protein sequence ID" value="MCZ8533723.1"/>
    <property type="molecule type" value="Genomic_DNA"/>
</dbReference>
<evidence type="ECO:0000313" key="1">
    <source>
        <dbReference type="EMBL" id="MCZ8533723.1"/>
    </source>
</evidence>
<name>A0A9X3L965_9BACI</name>
<dbReference type="AlphaFoldDB" id="A0A9X3L965"/>
<evidence type="ECO:0000313" key="2">
    <source>
        <dbReference type="Proteomes" id="UP001152172"/>
    </source>
</evidence>
<organism evidence="1 2">
    <name type="scientific">Psychrobacillus psychrodurans</name>
    <dbReference type="NCBI Taxonomy" id="126157"/>
    <lineage>
        <taxon>Bacteria</taxon>
        <taxon>Bacillati</taxon>
        <taxon>Bacillota</taxon>
        <taxon>Bacilli</taxon>
        <taxon>Bacillales</taxon>
        <taxon>Bacillaceae</taxon>
        <taxon>Psychrobacillus</taxon>
    </lineage>
</organism>
<proteinExistence type="predicted"/>
<accession>A0A9X3L965</accession>
<reference evidence="1" key="1">
    <citation type="submission" date="2022-05" db="EMBL/GenBank/DDBJ databases">
        <authorList>
            <person name="Colautti A."/>
            <person name="Iacumin L."/>
        </authorList>
    </citation>
    <scope>NUCLEOTIDE SEQUENCE</scope>
    <source>
        <strain evidence="1">DSM 30747</strain>
    </source>
</reference>
<dbReference type="Proteomes" id="UP001152172">
    <property type="component" value="Unassembled WGS sequence"/>
</dbReference>
<dbReference type="RefSeq" id="WP_269922017.1">
    <property type="nucleotide sequence ID" value="NZ_JAMKBI010000006.1"/>
</dbReference>